<name>A0A7Y9FRM3_9SPHN</name>
<dbReference type="AlphaFoldDB" id="A0A7Y9FRM3"/>
<comment type="caution">
    <text evidence="8">The sequence shown here is derived from an EMBL/GenBank/DDBJ whole genome shotgun (WGS) entry which is preliminary data.</text>
</comment>
<keyword evidence="2" id="KW-0663">Pyridoxal phosphate</keyword>
<dbReference type="GO" id="GO:0003700">
    <property type="term" value="F:DNA-binding transcription factor activity"/>
    <property type="evidence" value="ECO:0007669"/>
    <property type="project" value="InterPro"/>
</dbReference>
<dbReference type="InterPro" id="IPR015424">
    <property type="entry name" value="PyrdxlP-dep_Trfase"/>
</dbReference>
<keyword evidence="5" id="KW-0804">Transcription</keyword>
<evidence type="ECO:0000256" key="3">
    <source>
        <dbReference type="ARBA" id="ARBA00023015"/>
    </source>
</evidence>
<dbReference type="Pfam" id="PF00155">
    <property type="entry name" value="Aminotran_1_2"/>
    <property type="match status" value="1"/>
</dbReference>
<dbReference type="Gene3D" id="3.40.640.10">
    <property type="entry name" value="Type I PLP-dependent aspartate aminotransferase-like (Major domain)"/>
    <property type="match status" value="1"/>
</dbReference>
<dbReference type="InterPro" id="IPR015421">
    <property type="entry name" value="PyrdxlP-dep_Trfase_major"/>
</dbReference>
<protein>
    <submittedName>
        <fullName evidence="8">GntR family transcriptional regulator/MocR family aminotransferase</fullName>
    </submittedName>
</protein>
<dbReference type="GO" id="GO:0008483">
    <property type="term" value="F:transaminase activity"/>
    <property type="evidence" value="ECO:0007669"/>
    <property type="project" value="UniProtKB-KW"/>
</dbReference>
<evidence type="ECO:0000256" key="6">
    <source>
        <dbReference type="SAM" id="MobiDB-lite"/>
    </source>
</evidence>
<evidence type="ECO:0000256" key="2">
    <source>
        <dbReference type="ARBA" id="ARBA00022898"/>
    </source>
</evidence>
<keyword evidence="8" id="KW-0808">Transferase</keyword>
<dbReference type="InterPro" id="IPR036388">
    <property type="entry name" value="WH-like_DNA-bd_sf"/>
</dbReference>
<accession>A0A7Y9FRM3</accession>
<sequence length="482" mass="51905">MGKRADISIELPEKGAQPVFLAIAASIVGEIERGRLKPGDALPGTRAMAGKLKVHRNTVDAAFHELTMQGWLVARPSRGTFVAQDLPGAPKSPPKIPHRNPVRGATGTTPPPALHITDGAADPRLMPRTELTRAFRRALLSPGFLEQASYGDPRGAFALRTALTDYLVAERGVTAAPEDLIVTRGSQMGLFLAAAAILVPGETIAVEEPGYPLAWAAFRAAGARVIGVRVDGQGIDVDRLAEIAAREPSLKAVYVTPHHQYPTTVTLGAGRRLKLLDLARRHALTLIEDDYDHEYRFEGRPVLPLATRAGPDLPVIYLGSLSKLLAPAVRLGYVVAPPEVLRRMTNRREAIDRQGDLPLEQALASLIADGDLRRHTRKARRVYAGRRDLLAAEISRTLGEAVTFDLPAGGLAIWLRLRAGLSAETWAANAARSGLSIMPALRFALDGAHAPEAFRIGYANLDESELKRAISLLAQTRPKSAG</sequence>
<dbReference type="InterPro" id="IPR004839">
    <property type="entry name" value="Aminotransferase_I/II_large"/>
</dbReference>
<keyword evidence="4" id="KW-0238">DNA-binding</keyword>
<dbReference type="RefSeq" id="WP_179510615.1">
    <property type="nucleotide sequence ID" value="NZ_JACCBY010000010.1"/>
</dbReference>
<evidence type="ECO:0000256" key="4">
    <source>
        <dbReference type="ARBA" id="ARBA00023125"/>
    </source>
</evidence>
<keyword evidence="9" id="KW-1185">Reference proteome</keyword>
<reference evidence="8 9" key="1">
    <citation type="submission" date="2020-08" db="EMBL/GenBank/DDBJ databases">
        <title>The Agave Microbiome: Exploring the role of microbial communities in plant adaptations to desert environments.</title>
        <authorList>
            <person name="Partida-Martinez L.P."/>
        </authorList>
    </citation>
    <scope>NUCLEOTIDE SEQUENCE [LARGE SCALE GENOMIC DNA]</scope>
    <source>
        <strain evidence="8 9">AS2.3</strain>
    </source>
</reference>
<gene>
    <name evidence="8" type="ORF">HD841_004052</name>
</gene>
<evidence type="ECO:0000259" key="7">
    <source>
        <dbReference type="PROSITE" id="PS50949"/>
    </source>
</evidence>
<dbReference type="CDD" id="cd00609">
    <property type="entry name" value="AAT_like"/>
    <property type="match status" value="1"/>
</dbReference>
<dbReference type="Gene3D" id="1.10.10.10">
    <property type="entry name" value="Winged helix-like DNA-binding domain superfamily/Winged helix DNA-binding domain"/>
    <property type="match status" value="1"/>
</dbReference>
<dbReference type="SMART" id="SM00345">
    <property type="entry name" value="HTH_GNTR"/>
    <property type="match status" value="1"/>
</dbReference>
<dbReference type="GO" id="GO:0003677">
    <property type="term" value="F:DNA binding"/>
    <property type="evidence" value="ECO:0007669"/>
    <property type="project" value="UniProtKB-KW"/>
</dbReference>
<dbReference type="Proteomes" id="UP000517753">
    <property type="component" value="Unassembled WGS sequence"/>
</dbReference>
<evidence type="ECO:0000256" key="1">
    <source>
        <dbReference type="ARBA" id="ARBA00005384"/>
    </source>
</evidence>
<dbReference type="InterPro" id="IPR036390">
    <property type="entry name" value="WH_DNA-bd_sf"/>
</dbReference>
<keyword evidence="3" id="KW-0805">Transcription regulation</keyword>
<dbReference type="SUPFAM" id="SSF53383">
    <property type="entry name" value="PLP-dependent transferases"/>
    <property type="match status" value="1"/>
</dbReference>
<dbReference type="EMBL" id="JACCBY010000010">
    <property type="protein sequence ID" value="NYD92230.1"/>
    <property type="molecule type" value="Genomic_DNA"/>
</dbReference>
<dbReference type="Pfam" id="PF00392">
    <property type="entry name" value="GntR"/>
    <property type="match status" value="1"/>
</dbReference>
<evidence type="ECO:0000256" key="5">
    <source>
        <dbReference type="ARBA" id="ARBA00023163"/>
    </source>
</evidence>
<dbReference type="PANTHER" id="PTHR46577">
    <property type="entry name" value="HTH-TYPE TRANSCRIPTIONAL REGULATORY PROTEIN GABR"/>
    <property type="match status" value="1"/>
</dbReference>
<proteinExistence type="inferred from homology"/>
<dbReference type="GO" id="GO:0030170">
    <property type="term" value="F:pyridoxal phosphate binding"/>
    <property type="evidence" value="ECO:0007669"/>
    <property type="project" value="InterPro"/>
</dbReference>
<dbReference type="InterPro" id="IPR000524">
    <property type="entry name" value="Tscrpt_reg_HTH_GntR"/>
</dbReference>
<dbReference type="InterPro" id="IPR051446">
    <property type="entry name" value="HTH_trans_reg/aminotransferase"/>
</dbReference>
<feature type="domain" description="HTH gntR-type" evidence="7">
    <location>
        <begin position="17"/>
        <end position="85"/>
    </location>
</feature>
<keyword evidence="8" id="KW-0032">Aminotransferase</keyword>
<feature type="region of interest" description="Disordered" evidence="6">
    <location>
        <begin position="87"/>
        <end position="120"/>
    </location>
</feature>
<dbReference type="PANTHER" id="PTHR46577:SF1">
    <property type="entry name" value="HTH-TYPE TRANSCRIPTIONAL REGULATORY PROTEIN GABR"/>
    <property type="match status" value="1"/>
</dbReference>
<organism evidence="8 9">
    <name type="scientific">Sphingomonas melonis</name>
    <dbReference type="NCBI Taxonomy" id="152682"/>
    <lineage>
        <taxon>Bacteria</taxon>
        <taxon>Pseudomonadati</taxon>
        <taxon>Pseudomonadota</taxon>
        <taxon>Alphaproteobacteria</taxon>
        <taxon>Sphingomonadales</taxon>
        <taxon>Sphingomonadaceae</taxon>
        <taxon>Sphingomonas</taxon>
    </lineage>
</organism>
<dbReference type="PROSITE" id="PS50949">
    <property type="entry name" value="HTH_GNTR"/>
    <property type="match status" value="1"/>
</dbReference>
<evidence type="ECO:0000313" key="8">
    <source>
        <dbReference type="EMBL" id="NYD92230.1"/>
    </source>
</evidence>
<comment type="similarity">
    <text evidence="1">In the C-terminal section; belongs to the class-I pyridoxal-phosphate-dependent aminotransferase family.</text>
</comment>
<evidence type="ECO:0000313" key="9">
    <source>
        <dbReference type="Proteomes" id="UP000517753"/>
    </source>
</evidence>
<dbReference type="CDD" id="cd07377">
    <property type="entry name" value="WHTH_GntR"/>
    <property type="match status" value="1"/>
</dbReference>
<dbReference type="SUPFAM" id="SSF46785">
    <property type="entry name" value="Winged helix' DNA-binding domain"/>
    <property type="match status" value="1"/>
</dbReference>